<dbReference type="InterPro" id="IPR009057">
    <property type="entry name" value="Homeodomain-like_sf"/>
</dbReference>
<dbReference type="SUPFAM" id="SSF48498">
    <property type="entry name" value="Tetracyclin repressor-like, C-terminal domain"/>
    <property type="match status" value="1"/>
</dbReference>
<dbReference type="Gene3D" id="1.10.10.60">
    <property type="entry name" value="Homeodomain-like"/>
    <property type="match status" value="1"/>
</dbReference>
<evidence type="ECO:0000259" key="5">
    <source>
        <dbReference type="PROSITE" id="PS50977"/>
    </source>
</evidence>
<keyword evidence="1" id="KW-0805">Transcription regulation</keyword>
<dbReference type="Proteomes" id="UP000069443">
    <property type="component" value="Unassembled WGS sequence"/>
</dbReference>
<dbReference type="Gene3D" id="1.10.357.10">
    <property type="entry name" value="Tetracycline Repressor, domain 2"/>
    <property type="match status" value="1"/>
</dbReference>
<dbReference type="PANTHER" id="PTHR30055">
    <property type="entry name" value="HTH-TYPE TRANSCRIPTIONAL REGULATOR RUTR"/>
    <property type="match status" value="1"/>
</dbReference>
<evidence type="ECO:0000313" key="7">
    <source>
        <dbReference type="Proteomes" id="UP000069443"/>
    </source>
</evidence>
<dbReference type="PANTHER" id="PTHR30055:SF234">
    <property type="entry name" value="HTH-TYPE TRANSCRIPTIONAL REGULATOR BETI"/>
    <property type="match status" value="1"/>
</dbReference>
<proteinExistence type="predicted"/>
<feature type="domain" description="HTH tetR-type" evidence="5">
    <location>
        <begin position="19"/>
        <end position="79"/>
    </location>
</feature>
<gene>
    <name evidence="6" type="ORF">RMCC_6217</name>
</gene>
<protein>
    <submittedName>
        <fullName evidence="6">Regulatory protein TetR</fullName>
    </submittedName>
</protein>
<dbReference type="OrthoDB" id="1669699at2"/>
<dbReference type="InterPro" id="IPR041490">
    <property type="entry name" value="KstR2_TetR_C"/>
</dbReference>
<dbReference type="STRING" id="228230.RMCC_6217"/>
<evidence type="ECO:0000256" key="4">
    <source>
        <dbReference type="PROSITE-ProRule" id="PRU00335"/>
    </source>
</evidence>
<dbReference type="GO" id="GO:0000976">
    <property type="term" value="F:transcription cis-regulatory region binding"/>
    <property type="evidence" value="ECO:0007669"/>
    <property type="project" value="TreeGrafter"/>
</dbReference>
<evidence type="ECO:0000256" key="3">
    <source>
        <dbReference type="ARBA" id="ARBA00023163"/>
    </source>
</evidence>
<feature type="DNA-binding region" description="H-T-H motif" evidence="4">
    <location>
        <begin position="42"/>
        <end position="61"/>
    </location>
</feature>
<dbReference type="InterPro" id="IPR050109">
    <property type="entry name" value="HTH-type_TetR-like_transc_reg"/>
</dbReference>
<keyword evidence="2 4" id="KW-0238">DNA-binding</keyword>
<accession>A0A100WJ42</accession>
<dbReference type="RefSeq" id="WP_062659926.1">
    <property type="nucleotide sequence ID" value="NZ_BCSY01000129.1"/>
</dbReference>
<evidence type="ECO:0000256" key="2">
    <source>
        <dbReference type="ARBA" id="ARBA00023125"/>
    </source>
</evidence>
<name>A0A100WJ42_MYCCR</name>
<comment type="caution">
    <text evidence="6">The sequence shown here is derived from an EMBL/GenBank/DDBJ whole genome shotgun (WGS) entry which is preliminary data.</text>
</comment>
<reference evidence="7" key="1">
    <citation type="journal article" date="2016" name="Genome Announc.">
        <title>Draft Genome Sequences of Five Rapidly Growing Mycobacterium Species, M. thermoresistibile, M. fortuitum subsp. acetamidolyticum, M. canariasense, M. brisbanense, and M. novocastrense.</title>
        <authorList>
            <person name="Katahira K."/>
            <person name="Ogura Y."/>
            <person name="Gotoh Y."/>
            <person name="Hayashi T."/>
        </authorList>
    </citation>
    <scope>NUCLEOTIDE SEQUENCE [LARGE SCALE GENOMIC DNA]</scope>
    <source>
        <strain evidence="7">JCM15298</strain>
    </source>
</reference>
<evidence type="ECO:0000256" key="1">
    <source>
        <dbReference type="ARBA" id="ARBA00023015"/>
    </source>
</evidence>
<reference evidence="7" key="2">
    <citation type="submission" date="2016-02" db="EMBL/GenBank/DDBJ databases">
        <title>Draft genome sequence of five rapidly growing Mycobacterium species.</title>
        <authorList>
            <person name="Katahira K."/>
            <person name="Gotou Y."/>
            <person name="Iida K."/>
            <person name="Ogura Y."/>
            <person name="Hayashi T."/>
        </authorList>
    </citation>
    <scope>NUCLEOTIDE SEQUENCE [LARGE SCALE GENOMIC DNA]</scope>
    <source>
        <strain evidence="7">JCM15298</strain>
    </source>
</reference>
<evidence type="ECO:0000313" key="6">
    <source>
        <dbReference type="EMBL" id="GAS99252.1"/>
    </source>
</evidence>
<dbReference type="InterPro" id="IPR001647">
    <property type="entry name" value="HTH_TetR"/>
</dbReference>
<keyword evidence="7" id="KW-1185">Reference proteome</keyword>
<dbReference type="InterPro" id="IPR036271">
    <property type="entry name" value="Tet_transcr_reg_TetR-rel_C_sf"/>
</dbReference>
<dbReference type="PROSITE" id="PS50977">
    <property type="entry name" value="HTH_TETR_2"/>
    <property type="match status" value="1"/>
</dbReference>
<dbReference type="AlphaFoldDB" id="A0A100WJ42"/>
<dbReference type="SUPFAM" id="SSF46689">
    <property type="entry name" value="Homeodomain-like"/>
    <property type="match status" value="1"/>
</dbReference>
<organism evidence="6 7">
    <name type="scientific">Mycolicibacterium canariasense</name>
    <name type="common">Mycobacterium canariasense</name>
    <dbReference type="NCBI Taxonomy" id="228230"/>
    <lineage>
        <taxon>Bacteria</taxon>
        <taxon>Bacillati</taxon>
        <taxon>Actinomycetota</taxon>
        <taxon>Actinomycetes</taxon>
        <taxon>Mycobacteriales</taxon>
        <taxon>Mycobacteriaceae</taxon>
        <taxon>Mycolicibacterium</taxon>
    </lineage>
</organism>
<dbReference type="EMBL" id="BCSY01000129">
    <property type="protein sequence ID" value="GAS99252.1"/>
    <property type="molecule type" value="Genomic_DNA"/>
</dbReference>
<dbReference type="Pfam" id="PF17932">
    <property type="entry name" value="TetR_C_24"/>
    <property type="match status" value="1"/>
</dbReference>
<dbReference type="GO" id="GO:0003700">
    <property type="term" value="F:DNA-binding transcription factor activity"/>
    <property type="evidence" value="ECO:0007669"/>
    <property type="project" value="TreeGrafter"/>
</dbReference>
<keyword evidence="3" id="KW-0804">Transcription</keyword>
<sequence>MREAVDGCPRRPRGRPRLAIDRQAVADAVAELYTAGGHEAVTIVGTAEILGVSRATLYRTVASKDELIEILFDRSAADLSERIKAAIGSADDPAARLTAMIAVHADAAVRMRGYLDLVVGGVGLPPDMHRRWRTWSRQIERRWIAVVGDCMAGNHLEAGDPELTTRLILGMVVSAARWSVPRDKTTGDAIAAATVGLIGLARQG</sequence>